<organism evidence="7 8">
    <name type="scientific">candidate division WWE3 bacterium CG_4_9_14_3_um_filter_39_7</name>
    <dbReference type="NCBI Taxonomy" id="1975080"/>
    <lineage>
        <taxon>Bacteria</taxon>
        <taxon>Katanobacteria</taxon>
    </lineage>
</organism>
<dbReference type="InterPro" id="IPR050130">
    <property type="entry name" value="ClpA_ClpB"/>
</dbReference>
<evidence type="ECO:0000259" key="6">
    <source>
        <dbReference type="SMART" id="SM01086"/>
    </source>
</evidence>
<gene>
    <name evidence="7" type="ORF">CO179_05005</name>
</gene>
<dbReference type="Proteomes" id="UP000231195">
    <property type="component" value="Unassembled WGS sequence"/>
</dbReference>
<dbReference type="InterPro" id="IPR018368">
    <property type="entry name" value="ClpA/B_CS1"/>
</dbReference>
<dbReference type="InterPro" id="IPR003959">
    <property type="entry name" value="ATPase_AAA_core"/>
</dbReference>
<dbReference type="InterPro" id="IPR041546">
    <property type="entry name" value="ClpA/ClpB_AAA_lid"/>
</dbReference>
<dbReference type="InterPro" id="IPR028299">
    <property type="entry name" value="ClpA/B_CS2"/>
</dbReference>
<dbReference type="PANTHER" id="PTHR11638">
    <property type="entry name" value="ATP-DEPENDENT CLP PROTEASE"/>
    <property type="match status" value="1"/>
</dbReference>
<feature type="domain" description="Clp ATPase C-terminal" evidence="6">
    <location>
        <begin position="444"/>
        <end position="534"/>
    </location>
</feature>
<dbReference type="SMART" id="SM01086">
    <property type="entry name" value="ClpB_D2-small"/>
    <property type="match status" value="1"/>
</dbReference>
<dbReference type="Pfam" id="PF10431">
    <property type="entry name" value="ClpB_D2-small"/>
    <property type="match status" value="1"/>
</dbReference>
<evidence type="ECO:0000313" key="8">
    <source>
        <dbReference type="Proteomes" id="UP000231195"/>
    </source>
</evidence>
<dbReference type="Gene3D" id="4.10.860.10">
    <property type="entry name" value="UVR domain"/>
    <property type="match status" value="1"/>
</dbReference>
<name>A0A2M7X0B4_UNCKA</name>
<feature type="coiled-coil region" evidence="4">
    <location>
        <begin position="151"/>
        <end position="178"/>
    </location>
</feature>
<feature type="non-terminal residue" evidence="7">
    <location>
        <position position="1"/>
    </location>
</feature>
<dbReference type="PROSITE" id="PS00871">
    <property type="entry name" value="CLPAB_2"/>
    <property type="match status" value="1"/>
</dbReference>
<dbReference type="GO" id="GO:0016887">
    <property type="term" value="F:ATP hydrolysis activity"/>
    <property type="evidence" value="ECO:0007669"/>
    <property type="project" value="InterPro"/>
</dbReference>
<dbReference type="PANTHER" id="PTHR11638:SF145">
    <property type="entry name" value="CLPA_B PROTEASE ATP BINDING SUBUNIT-RELATED"/>
    <property type="match status" value="1"/>
</dbReference>
<dbReference type="PROSITE" id="PS00870">
    <property type="entry name" value="CLPAB_1"/>
    <property type="match status" value="1"/>
</dbReference>
<sequence length="546" mass="61063">LLDEIQKNKDSLILFIDELHTIVGAGGAEGAIDASNLLKPSLARGDLQAIGATTLDEYKKHIEKDAALERRFQPVIVPENTVPQTIEILQGLKDRYEAHHRVKISNEAIISSVELSDRYINDRFLPDKAIDLIDEASAEVRLRTIAPPENLEEVRKTIAQKKRELSEATSNNENEKEKTLKKELLDLETTEKDITDIWNQSKGTETPEVKAEDVAVVLSKMTGVPITKLTEEEKDKLLRLEEQLHQRIVGQDEAIGVVSNAIRRARSGLKDKNKPIGSFMFLGSTGVGKSELAKALAEVMYGDESHLLRLDMSEYQERHTVARLIGSPPGYIGHDEGGQLTELVRRNPYSIIFMDEIEKAHDDVFNILLQVLDDGRLTDGQGKTVDFKNTIIIMTSNLGGTLLQKAKTPKEKELVESQIEDILKQTFRPEFLNRIDEFVIFHTLTKDNIKKIVGLELEHTKRLVSAQNMGITFGEGVENYLVEAGFDPEFGARPLKRLIQREIETGISNLLLSEDVASGSNITVSVNSDNVIQFAHAKPRKSKPTI</sequence>
<dbReference type="Gene3D" id="1.10.8.60">
    <property type="match status" value="2"/>
</dbReference>
<keyword evidence="3" id="KW-0143">Chaperone</keyword>
<dbReference type="AlphaFoldDB" id="A0A2M7X0B4"/>
<protein>
    <submittedName>
        <fullName evidence="7">Uncharacterized protein</fullName>
    </submittedName>
</protein>
<evidence type="ECO:0000256" key="2">
    <source>
        <dbReference type="ARBA" id="ARBA00022840"/>
    </source>
</evidence>
<feature type="domain" description="AAA+ ATPase" evidence="5">
    <location>
        <begin position="275"/>
        <end position="420"/>
    </location>
</feature>
<evidence type="ECO:0000313" key="7">
    <source>
        <dbReference type="EMBL" id="PJA39519.1"/>
    </source>
</evidence>
<evidence type="ECO:0000256" key="3">
    <source>
        <dbReference type="ARBA" id="ARBA00023186"/>
    </source>
</evidence>
<keyword evidence="2" id="KW-0067">ATP-binding</keyword>
<dbReference type="Pfam" id="PF17871">
    <property type="entry name" value="AAA_lid_9"/>
    <property type="match status" value="1"/>
</dbReference>
<keyword evidence="4" id="KW-0175">Coiled coil</keyword>
<dbReference type="InterPro" id="IPR019489">
    <property type="entry name" value="Clp_ATPase_C"/>
</dbReference>
<dbReference type="GO" id="GO:0005524">
    <property type="term" value="F:ATP binding"/>
    <property type="evidence" value="ECO:0007669"/>
    <property type="project" value="UniProtKB-KW"/>
</dbReference>
<dbReference type="SUPFAM" id="SSF52540">
    <property type="entry name" value="P-loop containing nucleoside triphosphate hydrolases"/>
    <property type="match status" value="2"/>
</dbReference>
<evidence type="ECO:0000259" key="5">
    <source>
        <dbReference type="SMART" id="SM00382"/>
    </source>
</evidence>
<accession>A0A2M7X0B4</accession>
<dbReference type="Pfam" id="PF07724">
    <property type="entry name" value="AAA_2"/>
    <property type="match status" value="1"/>
</dbReference>
<comment type="caution">
    <text evidence="7">The sequence shown here is derived from an EMBL/GenBank/DDBJ whole genome shotgun (WGS) entry which is preliminary data.</text>
</comment>
<dbReference type="FunFam" id="3.40.50.300:FF:000025">
    <property type="entry name" value="ATP-dependent Clp protease subunit"/>
    <property type="match status" value="1"/>
</dbReference>
<dbReference type="InterPro" id="IPR027417">
    <property type="entry name" value="P-loop_NTPase"/>
</dbReference>
<dbReference type="Gene3D" id="3.40.50.300">
    <property type="entry name" value="P-loop containing nucleotide triphosphate hydrolases"/>
    <property type="match status" value="2"/>
</dbReference>
<evidence type="ECO:0000256" key="4">
    <source>
        <dbReference type="SAM" id="Coils"/>
    </source>
</evidence>
<dbReference type="CDD" id="cd19499">
    <property type="entry name" value="RecA-like_ClpB_Hsp104-like"/>
    <property type="match status" value="1"/>
</dbReference>
<dbReference type="InterPro" id="IPR003593">
    <property type="entry name" value="AAA+_ATPase"/>
</dbReference>
<reference evidence="8" key="1">
    <citation type="submission" date="2017-09" db="EMBL/GenBank/DDBJ databases">
        <title>Depth-based differentiation of microbial function through sediment-hosted aquifers and enrichment of novel symbionts in the deep terrestrial subsurface.</title>
        <authorList>
            <person name="Probst A.J."/>
            <person name="Ladd B."/>
            <person name="Jarett J.K."/>
            <person name="Geller-Mcgrath D.E."/>
            <person name="Sieber C.M.K."/>
            <person name="Emerson J.B."/>
            <person name="Anantharaman K."/>
            <person name="Thomas B.C."/>
            <person name="Malmstrom R."/>
            <person name="Stieglmeier M."/>
            <person name="Klingl A."/>
            <person name="Woyke T."/>
            <person name="Ryan C.M."/>
            <person name="Banfield J.F."/>
        </authorList>
    </citation>
    <scope>NUCLEOTIDE SEQUENCE [LARGE SCALE GENOMIC DNA]</scope>
</reference>
<dbReference type="InterPro" id="IPR001270">
    <property type="entry name" value="ClpA/B"/>
</dbReference>
<evidence type="ECO:0000256" key="1">
    <source>
        <dbReference type="ARBA" id="ARBA00022741"/>
    </source>
</evidence>
<dbReference type="SMART" id="SM00382">
    <property type="entry name" value="AAA"/>
    <property type="match status" value="1"/>
</dbReference>
<proteinExistence type="predicted"/>
<dbReference type="PRINTS" id="PR00300">
    <property type="entry name" value="CLPPROTEASEA"/>
</dbReference>
<keyword evidence="1" id="KW-0547">Nucleotide-binding</keyword>
<dbReference type="GO" id="GO:0034605">
    <property type="term" value="P:cellular response to heat"/>
    <property type="evidence" value="ECO:0007669"/>
    <property type="project" value="TreeGrafter"/>
</dbReference>
<dbReference type="EMBL" id="PFWZ01000172">
    <property type="protein sequence ID" value="PJA39519.1"/>
    <property type="molecule type" value="Genomic_DNA"/>
</dbReference>
<dbReference type="GO" id="GO:0005737">
    <property type="term" value="C:cytoplasm"/>
    <property type="evidence" value="ECO:0007669"/>
    <property type="project" value="TreeGrafter"/>
</dbReference>